<dbReference type="EMBL" id="BONW01000042">
    <property type="protein sequence ID" value="GIG92313.1"/>
    <property type="molecule type" value="Genomic_DNA"/>
</dbReference>
<comment type="caution">
    <text evidence="2">The sequence shown here is derived from an EMBL/GenBank/DDBJ whole genome shotgun (WGS) entry which is preliminary data.</text>
</comment>
<evidence type="ECO:0000313" key="2">
    <source>
        <dbReference type="EMBL" id="GIG92313.1"/>
    </source>
</evidence>
<gene>
    <name evidence="2" type="ORF">Pen02_72490</name>
</gene>
<reference evidence="2 3" key="1">
    <citation type="submission" date="2021-01" db="EMBL/GenBank/DDBJ databases">
        <title>Whole genome shotgun sequence of Plantactinospora endophytica NBRC 110450.</title>
        <authorList>
            <person name="Komaki H."/>
            <person name="Tamura T."/>
        </authorList>
    </citation>
    <scope>NUCLEOTIDE SEQUENCE [LARGE SCALE GENOMIC DNA]</scope>
    <source>
        <strain evidence="2 3">NBRC 110450</strain>
    </source>
</reference>
<evidence type="ECO:0000313" key="3">
    <source>
        <dbReference type="Proteomes" id="UP000646749"/>
    </source>
</evidence>
<dbReference type="Proteomes" id="UP000646749">
    <property type="component" value="Unassembled WGS sequence"/>
</dbReference>
<sequence>MIDRPLPDARDSFALGRVGLGRRQVDRNNPAHARNLAAPATARRTVSRDLPWDMGPQIGTI</sequence>
<organism evidence="2 3">
    <name type="scientific">Plantactinospora endophytica</name>
    <dbReference type="NCBI Taxonomy" id="673535"/>
    <lineage>
        <taxon>Bacteria</taxon>
        <taxon>Bacillati</taxon>
        <taxon>Actinomycetota</taxon>
        <taxon>Actinomycetes</taxon>
        <taxon>Micromonosporales</taxon>
        <taxon>Micromonosporaceae</taxon>
        <taxon>Plantactinospora</taxon>
    </lineage>
</organism>
<protein>
    <submittedName>
        <fullName evidence="2">Uncharacterized protein</fullName>
    </submittedName>
</protein>
<keyword evidence="3" id="KW-1185">Reference proteome</keyword>
<proteinExistence type="predicted"/>
<feature type="region of interest" description="Disordered" evidence="1">
    <location>
        <begin position="38"/>
        <end position="61"/>
    </location>
</feature>
<evidence type="ECO:0000256" key="1">
    <source>
        <dbReference type="SAM" id="MobiDB-lite"/>
    </source>
</evidence>
<name>A0ABQ4EC51_9ACTN</name>
<accession>A0ABQ4EC51</accession>